<dbReference type="AlphaFoldDB" id="A0A9X1SHD7"/>
<dbReference type="RefSeq" id="WP_230222761.1">
    <property type="nucleotide sequence ID" value="NZ_JAJKFT010000010.1"/>
</dbReference>
<evidence type="ECO:0000313" key="2">
    <source>
        <dbReference type="EMBL" id="MCC9631090.1"/>
    </source>
</evidence>
<sequence>MAKAQTSKSTPRKTAAKKSTPAKKTEAKRSPKAAAPKKRATKAVAAKEEKVAAKPAGEQEVMIDRRRRDEPVAIERRAKVARRRQIDPTTCERDYNNDEIEFMQALDAYKRTSGRMFPTCSEVLEVLKGLGYQKNVGGGEMPVVEELEEAPIMEEVGG</sequence>
<comment type="caution">
    <text evidence="2">The sequence shown here is derived from an EMBL/GenBank/DDBJ whole genome shotgun (WGS) entry which is preliminary data.</text>
</comment>
<reference evidence="2" key="1">
    <citation type="submission" date="2021-11" db="EMBL/GenBank/DDBJ databases">
        <title>Genome sequence.</title>
        <authorList>
            <person name="Sun Q."/>
        </authorList>
    </citation>
    <scope>NUCLEOTIDE SEQUENCE</scope>
    <source>
        <strain evidence="2">JC732</strain>
    </source>
</reference>
<gene>
    <name evidence="2" type="ORF">LOC68_22085</name>
</gene>
<accession>A0A9X1SHD7</accession>
<keyword evidence="3" id="KW-1185">Reference proteome</keyword>
<feature type="region of interest" description="Disordered" evidence="1">
    <location>
        <begin position="1"/>
        <end position="70"/>
    </location>
</feature>
<evidence type="ECO:0000313" key="3">
    <source>
        <dbReference type="Proteomes" id="UP001139103"/>
    </source>
</evidence>
<evidence type="ECO:0000256" key="1">
    <source>
        <dbReference type="SAM" id="MobiDB-lite"/>
    </source>
</evidence>
<protein>
    <submittedName>
        <fullName evidence="2">Uncharacterized protein</fullName>
    </submittedName>
</protein>
<proteinExistence type="predicted"/>
<name>A0A9X1SHD7_9BACT</name>
<organism evidence="2 3">
    <name type="scientific">Blastopirellula sediminis</name>
    <dbReference type="NCBI Taxonomy" id="2894196"/>
    <lineage>
        <taxon>Bacteria</taxon>
        <taxon>Pseudomonadati</taxon>
        <taxon>Planctomycetota</taxon>
        <taxon>Planctomycetia</taxon>
        <taxon>Pirellulales</taxon>
        <taxon>Pirellulaceae</taxon>
        <taxon>Blastopirellula</taxon>
    </lineage>
</organism>
<dbReference type="EMBL" id="JAJKFT010000010">
    <property type="protein sequence ID" value="MCC9631090.1"/>
    <property type="molecule type" value="Genomic_DNA"/>
</dbReference>
<dbReference type="Proteomes" id="UP001139103">
    <property type="component" value="Unassembled WGS sequence"/>
</dbReference>